<dbReference type="GO" id="GO:0004803">
    <property type="term" value="F:transposase activity"/>
    <property type="evidence" value="ECO:0007669"/>
    <property type="project" value="InterPro"/>
</dbReference>
<name>A0A2T4U7P7_9BACI</name>
<keyword evidence="2" id="KW-1185">Reference proteome</keyword>
<protein>
    <recommendedName>
        <fullName evidence="3">Transposase IS200-like domain-containing protein</fullName>
    </recommendedName>
</protein>
<proteinExistence type="predicted"/>
<evidence type="ECO:0008006" key="3">
    <source>
        <dbReference type="Google" id="ProtNLM"/>
    </source>
</evidence>
<dbReference type="Proteomes" id="UP000240509">
    <property type="component" value="Unassembled WGS sequence"/>
</dbReference>
<dbReference type="AlphaFoldDB" id="A0A2T4U7P7"/>
<dbReference type="RefSeq" id="WP_107584294.1">
    <property type="nucleotide sequence ID" value="NZ_PZJJ01000007.1"/>
</dbReference>
<evidence type="ECO:0000313" key="1">
    <source>
        <dbReference type="EMBL" id="PTL39395.1"/>
    </source>
</evidence>
<sequence length="225" mass="25910">MIRSSHMYNGNFVCVQADTDAGFLEEANRFKFLALVSEAKTIFSFHLHAYSLTPRRTLLLIETAAPPGAVIRFLQNAYRQYLTDKYPAESHAMKIHYIEQKVWTRHFFIELCKFIHLAPCFEGLCSRPSEWKWSSYDSYIHIKPASLTDRALLYSFFPAETLSALRTFHERELESGTAAGDLFAIYTSYLASMHAIHKKTSLFSFDQQQDNASFFLSENVSCTIE</sequence>
<reference evidence="1 2" key="1">
    <citation type="submission" date="2018-03" db="EMBL/GenBank/DDBJ databases">
        <title>Alkalicoccus saliphilus sp. nov., isolated from a mineral pool.</title>
        <authorList>
            <person name="Zhao B."/>
        </authorList>
    </citation>
    <scope>NUCLEOTIDE SEQUENCE [LARGE SCALE GENOMIC DNA]</scope>
    <source>
        <strain evidence="1 2">6AG</strain>
    </source>
</reference>
<dbReference type="OrthoDB" id="9788881at2"/>
<accession>A0A2T4U7P7</accession>
<dbReference type="InterPro" id="IPR036515">
    <property type="entry name" value="Transposase_17_sf"/>
</dbReference>
<dbReference type="EMBL" id="PZJJ01000007">
    <property type="protein sequence ID" value="PTL39395.1"/>
    <property type="molecule type" value="Genomic_DNA"/>
</dbReference>
<comment type="caution">
    <text evidence="1">The sequence shown here is derived from an EMBL/GenBank/DDBJ whole genome shotgun (WGS) entry which is preliminary data.</text>
</comment>
<gene>
    <name evidence="1" type="ORF">C6Y45_06080</name>
</gene>
<dbReference type="Gene3D" id="3.30.70.1290">
    <property type="entry name" value="Transposase IS200-like"/>
    <property type="match status" value="1"/>
</dbReference>
<evidence type="ECO:0000313" key="2">
    <source>
        <dbReference type="Proteomes" id="UP000240509"/>
    </source>
</evidence>
<organism evidence="1 2">
    <name type="scientific">Alkalicoccus saliphilus</name>
    <dbReference type="NCBI Taxonomy" id="200989"/>
    <lineage>
        <taxon>Bacteria</taxon>
        <taxon>Bacillati</taxon>
        <taxon>Bacillota</taxon>
        <taxon>Bacilli</taxon>
        <taxon>Bacillales</taxon>
        <taxon>Bacillaceae</taxon>
        <taxon>Alkalicoccus</taxon>
    </lineage>
</organism>
<dbReference type="GO" id="GO:0006313">
    <property type="term" value="P:DNA transposition"/>
    <property type="evidence" value="ECO:0007669"/>
    <property type="project" value="InterPro"/>
</dbReference>
<dbReference type="GO" id="GO:0003677">
    <property type="term" value="F:DNA binding"/>
    <property type="evidence" value="ECO:0007669"/>
    <property type="project" value="InterPro"/>
</dbReference>